<keyword evidence="2" id="KW-0472">Membrane</keyword>
<dbReference type="EMBL" id="BART01023681">
    <property type="protein sequence ID" value="GAG95503.1"/>
    <property type="molecule type" value="Genomic_DNA"/>
</dbReference>
<dbReference type="AlphaFoldDB" id="X1CGV7"/>
<comment type="caution">
    <text evidence="5">The sequence shown here is derived from an EMBL/GenBank/DDBJ whole genome shotgun (WGS) entry which is preliminary data.</text>
</comment>
<accession>X1CGV7</accession>
<feature type="domain" description="Outer membrane protein beta-barrel" evidence="4">
    <location>
        <begin position="2"/>
        <end position="224"/>
    </location>
</feature>
<dbReference type="InterPro" id="IPR041700">
    <property type="entry name" value="OMP_b-brl_3"/>
</dbReference>
<comment type="subcellular location">
    <subcellularLocation>
        <location evidence="1">Cell outer membrane</location>
    </subcellularLocation>
</comment>
<proteinExistence type="predicted"/>
<name>X1CGV7_9ZZZZ</name>
<dbReference type="InterPro" id="IPR036942">
    <property type="entry name" value="Beta-barrel_TonB_sf"/>
</dbReference>
<evidence type="ECO:0000256" key="1">
    <source>
        <dbReference type="ARBA" id="ARBA00004442"/>
    </source>
</evidence>
<gene>
    <name evidence="5" type="ORF">S01H4_43018</name>
</gene>
<sequence length="246" mass="27941">MAPFLYRRHYEVYVVGDPALMPEYMNNLELSFDQDVEEQNFTLTGFYRRTNNAIFRVNTVYEEENVLIRSYTNSGNTTALGAELNANFVAGKKVKFFLGGSLYNYRIDADIFGYQENNSSTNWSLKGNMNLILTDALKFTVDFDMKSATVTAQGRNELFYLANTALNYTPSKLAGWDFSLKILDFLSSNNTGLNTRVYDSSGVQIFYQETEYIRQGPIAELTVSYAFNSNGKSGKKAQNTFGEEQF</sequence>
<dbReference type="Gene3D" id="2.40.170.20">
    <property type="entry name" value="TonB-dependent receptor, beta-barrel domain"/>
    <property type="match status" value="1"/>
</dbReference>
<evidence type="ECO:0000313" key="5">
    <source>
        <dbReference type="EMBL" id="GAG95503.1"/>
    </source>
</evidence>
<reference evidence="5" key="1">
    <citation type="journal article" date="2014" name="Front. Microbiol.">
        <title>High frequency of phylogenetically diverse reductive dehalogenase-homologous genes in deep subseafloor sedimentary metagenomes.</title>
        <authorList>
            <person name="Kawai M."/>
            <person name="Futagami T."/>
            <person name="Toyoda A."/>
            <person name="Takaki Y."/>
            <person name="Nishi S."/>
            <person name="Hori S."/>
            <person name="Arai W."/>
            <person name="Tsubouchi T."/>
            <person name="Morono Y."/>
            <person name="Uchiyama I."/>
            <person name="Ito T."/>
            <person name="Fujiyama A."/>
            <person name="Inagaki F."/>
            <person name="Takami H."/>
        </authorList>
    </citation>
    <scope>NUCLEOTIDE SEQUENCE</scope>
    <source>
        <strain evidence="5">Expedition CK06-06</strain>
    </source>
</reference>
<evidence type="ECO:0000256" key="2">
    <source>
        <dbReference type="ARBA" id="ARBA00023136"/>
    </source>
</evidence>
<keyword evidence="3" id="KW-0998">Cell outer membrane</keyword>
<evidence type="ECO:0000256" key="3">
    <source>
        <dbReference type="ARBA" id="ARBA00023237"/>
    </source>
</evidence>
<dbReference type="Pfam" id="PF14905">
    <property type="entry name" value="OMP_b-brl_3"/>
    <property type="match status" value="1"/>
</dbReference>
<dbReference type="GO" id="GO:0009279">
    <property type="term" value="C:cell outer membrane"/>
    <property type="evidence" value="ECO:0007669"/>
    <property type="project" value="UniProtKB-SubCell"/>
</dbReference>
<dbReference type="SUPFAM" id="SSF56935">
    <property type="entry name" value="Porins"/>
    <property type="match status" value="1"/>
</dbReference>
<evidence type="ECO:0000259" key="4">
    <source>
        <dbReference type="Pfam" id="PF14905"/>
    </source>
</evidence>
<protein>
    <recommendedName>
        <fullName evidence="4">Outer membrane protein beta-barrel domain-containing protein</fullName>
    </recommendedName>
</protein>
<organism evidence="5">
    <name type="scientific">marine sediment metagenome</name>
    <dbReference type="NCBI Taxonomy" id="412755"/>
    <lineage>
        <taxon>unclassified sequences</taxon>
        <taxon>metagenomes</taxon>
        <taxon>ecological metagenomes</taxon>
    </lineage>
</organism>